<dbReference type="RefSeq" id="WP_096804477.1">
    <property type="nucleotide sequence ID" value="NZ_CP022196.1"/>
</dbReference>
<reference evidence="1 2" key="1">
    <citation type="submission" date="2017-06" db="EMBL/GenBank/DDBJ databases">
        <title>Celeribacter sp. TSPH2 complete genome sequence.</title>
        <authorList>
            <person name="Woo J.-H."/>
            <person name="Kim H.-S."/>
        </authorList>
    </citation>
    <scope>NUCLEOTIDE SEQUENCE [LARGE SCALE GENOMIC DNA]</scope>
    <source>
        <strain evidence="1 2">TSPH2</strain>
    </source>
</reference>
<dbReference type="AlphaFoldDB" id="A0A291G7P2"/>
<organism evidence="1 2">
    <name type="scientific">Celeribacter ethanolicus</name>
    <dbReference type="NCBI Taxonomy" id="1758178"/>
    <lineage>
        <taxon>Bacteria</taxon>
        <taxon>Pseudomonadati</taxon>
        <taxon>Pseudomonadota</taxon>
        <taxon>Alphaproteobacteria</taxon>
        <taxon>Rhodobacterales</taxon>
        <taxon>Roseobacteraceae</taxon>
        <taxon>Celeribacter</taxon>
    </lineage>
</organism>
<proteinExistence type="predicted"/>
<accession>A0A291G7P2</accession>
<dbReference type="OrthoDB" id="7849162at2"/>
<dbReference type="Proteomes" id="UP000217935">
    <property type="component" value="Chromosome"/>
</dbReference>
<gene>
    <name evidence="1" type="ORF">CEW89_00305</name>
</gene>
<dbReference type="EMBL" id="CP022196">
    <property type="protein sequence ID" value="ATG46148.1"/>
    <property type="molecule type" value="Genomic_DNA"/>
</dbReference>
<protein>
    <submittedName>
        <fullName evidence="1">Uncharacterized protein</fullName>
    </submittedName>
</protein>
<keyword evidence="2" id="KW-1185">Reference proteome</keyword>
<evidence type="ECO:0000313" key="1">
    <source>
        <dbReference type="EMBL" id="ATG46148.1"/>
    </source>
</evidence>
<evidence type="ECO:0000313" key="2">
    <source>
        <dbReference type="Proteomes" id="UP000217935"/>
    </source>
</evidence>
<sequence length="115" mass="13036">MRVRFYQCKTFVHVFEARDAIAWRHAERSFRLASLSSDLDLAERLYGVEGEGRVADWIAEQGARIDGLAFARLFSDHITLPGIALSTMRIALSRRAGSVDRRHPVLRTGCDTAFR</sequence>
<name>A0A291G7P2_9RHOB</name>
<dbReference type="KEGG" id="ceh:CEW89_00305"/>